<dbReference type="PANTHER" id="PTHR22601">
    <property type="entry name" value="ISP4 LIKE PROTEIN"/>
    <property type="match status" value="1"/>
</dbReference>
<dbReference type="AlphaFoldDB" id="A0A9D4U6H7"/>
<protein>
    <recommendedName>
        <fullName evidence="12">Oligopeptide transporter</fullName>
    </recommendedName>
</protein>
<evidence type="ECO:0000256" key="4">
    <source>
        <dbReference type="ARBA" id="ARBA00022692"/>
    </source>
</evidence>
<keyword evidence="3" id="KW-0813">Transport</keyword>
<feature type="transmembrane region" description="Helical" evidence="9">
    <location>
        <begin position="461"/>
        <end position="484"/>
    </location>
</feature>
<evidence type="ECO:0000313" key="10">
    <source>
        <dbReference type="EMBL" id="KAI5061917.1"/>
    </source>
</evidence>
<accession>A0A9D4U6H7</accession>
<keyword evidence="8 9" id="KW-0472">Membrane</keyword>
<evidence type="ECO:0000256" key="2">
    <source>
        <dbReference type="ARBA" id="ARBA00005484"/>
    </source>
</evidence>
<feature type="transmembrane region" description="Helical" evidence="9">
    <location>
        <begin position="60"/>
        <end position="80"/>
    </location>
</feature>
<feature type="transmembrane region" description="Helical" evidence="9">
    <location>
        <begin position="435"/>
        <end position="454"/>
    </location>
</feature>
<dbReference type="Pfam" id="PF03169">
    <property type="entry name" value="OPT"/>
    <property type="match status" value="1"/>
</dbReference>
<feature type="transmembrane region" description="Helical" evidence="9">
    <location>
        <begin position="379"/>
        <end position="401"/>
    </location>
</feature>
<comment type="caution">
    <text evidence="10">The sequence shown here is derived from an EMBL/GenBank/DDBJ whole genome shotgun (WGS) entry which is preliminary data.</text>
</comment>
<dbReference type="Proteomes" id="UP000886520">
    <property type="component" value="Chromosome 22"/>
</dbReference>
<dbReference type="OrthoDB" id="9986677at2759"/>
<reference evidence="10" key="1">
    <citation type="submission" date="2021-01" db="EMBL/GenBank/DDBJ databases">
        <title>Adiantum capillus-veneris genome.</title>
        <authorList>
            <person name="Fang Y."/>
            <person name="Liao Q."/>
        </authorList>
    </citation>
    <scope>NUCLEOTIDE SEQUENCE</scope>
    <source>
        <strain evidence="10">H3</strain>
        <tissue evidence="10">Leaf</tissue>
    </source>
</reference>
<evidence type="ECO:0000256" key="1">
    <source>
        <dbReference type="ARBA" id="ARBA00004141"/>
    </source>
</evidence>
<evidence type="ECO:0000256" key="3">
    <source>
        <dbReference type="ARBA" id="ARBA00022448"/>
    </source>
</evidence>
<comment type="similarity">
    <text evidence="2">Belongs to the oligopeptide OPT transporter (TC 2.A.67.1) family.</text>
</comment>
<dbReference type="NCBIfam" id="TIGR00727">
    <property type="entry name" value="ISP4_OPT"/>
    <property type="match status" value="1"/>
</dbReference>
<dbReference type="GO" id="GO:0015031">
    <property type="term" value="P:protein transport"/>
    <property type="evidence" value="ECO:0007669"/>
    <property type="project" value="UniProtKB-KW"/>
</dbReference>
<feature type="transmembrane region" description="Helical" evidence="9">
    <location>
        <begin position="304"/>
        <end position="327"/>
    </location>
</feature>
<feature type="transmembrane region" description="Helical" evidence="9">
    <location>
        <begin position="87"/>
        <end position="109"/>
    </location>
</feature>
<evidence type="ECO:0000313" key="11">
    <source>
        <dbReference type="Proteomes" id="UP000886520"/>
    </source>
</evidence>
<dbReference type="InterPro" id="IPR004813">
    <property type="entry name" value="OPT"/>
</dbReference>
<feature type="transmembrane region" description="Helical" evidence="9">
    <location>
        <begin position="202"/>
        <end position="219"/>
    </location>
</feature>
<evidence type="ECO:0000256" key="7">
    <source>
        <dbReference type="ARBA" id="ARBA00022989"/>
    </source>
</evidence>
<evidence type="ECO:0000256" key="5">
    <source>
        <dbReference type="ARBA" id="ARBA00022856"/>
    </source>
</evidence>
<keyword evidence="7 9" id="KW-1133">Transmembrane helix</keyword>
<evidence type="ECO:0008006" key="12">
    <source>
        <dbReference type="Google" id="ProtNLM"/>
    </source>
</evidence>
<keyword evidence="4 9" id="KW-0812">Transmembrane</keyword>
<dbReference type="NCBIfam" id="TIGR00728">
    <property type="entry name" value="OPT_sfam"/>
    <property type="match status" value="1"/>
</dbReference>
<feature type="transmembrane region" description="Helical" evidence="9">
    <location>
        <begin position="546"/>
        <end position="568"/>
    </location>
</feature>
<evidence type="ECO:0000256" key="6">
    <source>
        <dbReference type="ARBA" id="ARBA00022927"/>
    </source>
</evidence>
<keyword evidence="5" id="KW-0571">Peptide transport</keyword>
<dbReference type="GO" id="GO:0035673">
    <property type="term" value="F:oligopeptide transmembrane transporter activity"/>
    <property type="evidence" value="ECO:0007669"/>
    <property type="project" value="InterPro"/>
</dbReference>
<dbReference type="GO" id="GO:0016020">
    <property type="term" value="C:membrane"/>
    <property type="evidence" value="ECO:0007669"/>
    <property type="project" value="UniProtKB-SubCell"/>
</dbReference>
<sequence length="627" mass="69593">MAVGRQEDIRHPFSIYRENAPVDAAMYVSHGNHNVDQSPVEQVSLTVATTDDPSLPVWTFRMWSIGLLSCIMLSFINQFFAYRMEPLTISLSMVQIAAVPIGRFMAWVLPTRVHYLPYFDAKFSLNPGPFNVKEHVLITIFANAGSAFGNGSAYGVGIVTIVKAFYHRHFSFVVGLLIIITTQVLGYGWAGLFYKYLVEPSHMWWPGTLVQVSLFRTLHEKEHKKGLSRSQFFLIMMAASFIYYALPGYLFSTLSSVAVLCWAFPKSVTAQQIGSGLQGLGVGSISLDWAGISSFLSSPLVSPLFATVNVGIGFVIIVYVLLPSAYWSNMYDAKKFPIFTSRLFTENGTFYNITSILNPDFTLNHTAYEQQGQVHLSTAFAFAYGLGFATVAAALTHVMLFHGKDIWERTKAALNTQPDIHTRLMQKYPGIPQPWWNYLLIASMGLSIVVCVVFKDEVQLPWWGLLLACALAAMFTLPIGVIVATTNQSPGLNVITEYIIGYLLPGKPVANVLFKVYGYMSVIQALSFLGDFKLGHYMKVPPRSMFMVQVIGTIVAGAVNMVVAWWMLGSIKNICDTEKLPANNPWTCPGDAVFFDASVIWGLEGQRRYLGAKGYTQVLIGSSWEGQ</sequence>
<dbReference type="InterPro" id="IPR004648">
    <property type="entry name" value="Oligpept_transpt"/>
</dbReference>
<comment type="subcellular location">
    <subcellularLocation>
        <location evidence="1">Membrane</location>
        <topology evidence="1">Multi-pass membrane protein</topology>
    </subcellularLocation>
</comment>
<name>A0A9D4U6H7_ADICA</name>
<keyword evidence="6" id="KW-0653">Protein transport</keyword>
<gene>
    <name evidence="10" type="ORF">GOP47_0022456</name>
</gene>
<organism evidence="10 11">
    <name type="scientific">Adiantum capillus-veneris</name>
    <name type="common">Maidenhair fern</name>
    <dbReference type="NCBI Taxonomy" id="13818"/>
    <lineage>
        <taxon>Eukaryota</taxon>
        <taxon>Viridiplantae</taxon>
        <taxon>Streptophyta</taxon>
        <taxon>Embryophyta</taxon>
        <taxon>Tracheophyta</taxon>
        <taxon>Polypodiopsida</taxon>
        <taxon>Polypodiidae</taxon>
        <taxon>Polypodiales</taxon>
        <taxon>Pteridineae</taxon>
        <taxon>Pteridaceae</taxon>
        <taxon>Vittarioideae</taxon>
        <taxon>Adiantum</taxon>
    </lineage>
</organism>
<dbReference type="EMBL" id="JABFUD020000022">
    <property type="protein sequence ID" value="KAI5061917.1"/>
    <property type="molecule type" value="Genomic_DNA"/>
</dbReference>
<feature type="transmembrane region" description="Helical" evidence="9">
    <location>
        <begin position="231"/>
        <end position="250"/>
    </location>
</feature>
<keyword evidence="11" id="KW-1185">Reference proteome</keyword>
<feature type="transmembrane region" description="Helical" evidence="9">
    <location>
        <begin position="136"/>
        <end position="162"/>
    </location>
</feature>
<evidence type="ECO:0000256" key="9">
    <source>
        <dbReference type="SAM" id="Phobius"/>
    </source>
</evidence>
<evidence type="ECO:0000256" key="8">
    <source>
        <dbReference type="ARBA" id="ARBA00023136"/>
    </source>
</evidence>
<proteinExistence type="inferred from homology"/>
<feature type="transmembrane region" description="Helical" evidence="9">
    <location>
        <begin position="169"/>
        <end position="190"/>
    </location>
</feature>